<gene>
    <name evidence="1" type="ordered locus">AXX17_At2g23390</name>
</gene>
<comment type="caution">
    <text evidence="1">The sequence shown here is derived from an EMBL/GenBank/DDBJ whole genome shotgun (WGS) entry which is preliminary data.</text>
</comment>
<protein>
    <submittedName>
        <fullName evidence="1">Uncharacterized protein</fullName>
    </submittedName>
</protein>
<dbReference type="AlphaFoldDB" id="A0A178VT63"/>
<proteinExistence type="predicted"/>
<evidence type="ECO:0000313" key="2">
    <source>
        <dbReference type="Proteomes" id="UP000078284"/>
    </source>
</evidence>
<dbReference type="EMBL" id="LUHQ01000002">
    <property type="protein sequence ID" value="OAP09637.1"/>
    <property type="molecule type" value="Genomic_DNA"/>
</dbReference>
<reference evidence="2" key="1">
    <citation type="journal article" date="2016" name="Proc. Natl. Acad. Sci. U.S.A.">
        <title>Chromosome-level assembly of Arabidopsis thaliana Ler reveals the extent of translocation and inversion polymorphisms.</title>
        <authorList>
            <person name="Zapata L."/>
            <person name="Ding J."/>
            <person name="Willing E.M."/>
            <person name="Hartwig B."/>
            <person name="Bezdan D."/>
            <person name="Jiao W.B."/>
            <person name="Patel V."/>
            <person name="Velikkakam James G."/>
            <person name="Koornneef M."/>
            <person name="Ossowski S."/>
            <person name="Schneeberger K."/>
        </authorList>
    </citation>
    <scope>NUCLEOTIDE SEQUENCE [LARGE SCALE GENOMIC DNA]</scope>
    <source>
        <strain evidence="2">cv. Landsberg erecta</strain>
    </source>
</reference>
<evidence type="ECO:0000313" key="1">
    <source>
        <dbReference type="EMBL" id="OAP09637.1"/>
    </source>
</evidence>
<organism evidence="1 2">
    <name type="scientific">Arabidopsis thaliana</name>
    <name type="common">Mouse-ear cress</name>
    <dbReference type="NCBI Taxonomy" id="3702"/>
    <lineage>
        <taxon>Eukaryota</taxon>
        <taxon>Viridiplantae</taxon>
        <taxon>Streptophyta</taxon>
        <taxon>Embryophyta</taxon>
        <taxon>Tracheophyta</taxon>
        <taxon>Spermatophyta</taxon>
        <taxon>Magnoliopsida</taxon>
        <taxon>eudicotyledons</taxon>
        <taxon>Gunneridae</taxon>
        <taxon>Pentapetalae</taxon>
        <taxon>rosids</taxon>
        <taxon>malvids</taxon>
        <taxon>Brassicales</taxon>
        <taxon>Brassicaceae</taxon>
        <taxon>Camelineae</taxon>
        <taxon>Arabidopsis</taxon>
    </lineage>
</organism>
<sequence length="58" mass="6712">MLGSISLSICHQPCRSFVPSPPVALSVFGIHWNTEIYFQEEKHCFVVIFLYKRMSYSS</sequence>
<name>A0A178VT63_ARATH</name>
<accession>A0A178VT63</accession>
<dbReference type="Proteomes" id="UP000078284">
    <property type="component" value="Chromosome 2"/>
</dbReference>